<sequence>MTLTNVRVGMAQMLVQPGQRDHNLSRAIEMIRGAAAAGCDIVVLPECLDLGWTHDSARSEATAVPGAITDALSFAAVENDILVAAGLTERSGGRIYNAAVLISAQGEILLHHRKISELDFAKNLYSVGSSLAVADTSIGRVGLNICADNSLSSRALGQTLGHMGAQLIVSPCSWAVPPDHDNVADPYGGPWHESYSSLADAFGLAIVGVSNVGPVVGGDWNGWRCIGNSLAIGPDGNVLVKGPYGEQAEELLIATVPLDTSAQPSSPA</sequence>
<dbReference type="PANTHER" id="PTHR43674">
    <property type="entry name" value="NITRILASE C965.09-RELATED"/>
    <property type="match status" value="1"/>
</dbReference>
<evidence type="ECO:0000313" key="4">
    <source>
        <dbReference type="Proteomes" id="UP000431080"/>
    </source>
</evidence>
<keyword evidence="1 3" id="KW-0378">Hydrolase</keyword>
<dbReference type="PROSITE" id="PS50263">
    <property type="entry name" value="CN_HYDROLASE"/>
    <property type="match status" value="1"/>
</dbReference>
<dbReference type="EMBL" id="WJIF01000001">
    <property type="protein sequence ID" value="MRG58776.1"/>
    <property type="molecule type" value="Genomic_DNA"/>
</dbReference>
<dbReference type="AlphaFoldDB" id="A0A6I2F8S8"/>
<name>A0A6I2F8S8_9MICO</name>
<proteinExistence type="predicted"/>
<evidence type="ECO:0000256" key="1">
    <source>
        <dbReference type="ARBA" id="ARBA00022801"/>
    </source>
</evidence>
<dbReference type="CDD" id="cd07197">
    <property type="entry name" value="nitrilase"/>
    <property type="match status" value="1"/>
</dbReference>
<dbReference type="Proteomes" id="UP000431080">
    <property type="component" value="Unassembled WGS sequence"/>
</dbReference>
<dbReference type="SUPFAM" id="SSF56317">
    <property type="entry name" value="Carbon-nitrogen hydrolase"/>
    <property type="match status" value="1"/>
</dbReference>
<evidence type="ECO:0000313" key="3">
    <source>
        <dbReference type="EMBL" id="MRG58776.1"/>
    </source>
</evidence>
<dbReference type="Gene3D" id="3.60.110.10">
    <property type="entry name" value="Carbon-nitrogen hydrolase"/>
    <property type="match status" value="1"/>
</dbReference>
<dbReference type="GO" id="GO:0050126">
    <property type="term" value="F:N-carbamoylputrescine amidase activity"/>
    <property type="evidence" value="ECO:0007669"/>
    <property type="project" value="TreeGrafter"/>
</dbReference>
<dbReference type="InterPro" id="IPR036526">
    <property type="entry name" value="C-N_Hydrolase_sf"/>
</dbReference>
<dbReference type="Pfam" id="PF00795">
    <property type="entry name" value="CN_hydrolase"/>
    <property type="match status" value="1"/>
</dbReference>
<accession>A0A6I2F8S8</accession>
<gene>
    <name evidence="3" type="ORF">GE115_02645</name>
</gene>
<organism evidence="3 4">
    <name type="scientific">Agromyces agglutinans</name>
    <dbReference type="NCBI Taxonomy" id="2662258"/>
    <lineage>
        <taxon>Bacteria</taxon>
        <taxon>Bacillati</taxon>
        <taxon>Actinomycetota</taxon>
        <taxon>Actinomycetes</taxon>
        <taxon>Micrococcales</taxon>
        <taxon>Microbacteriaceae</taxon>
        <taxon>Agromyces</taxon>
    </lineage>
</organism>
<comment type="caution">
    <text evidence="3">The sequence shown here is derived from an EMBL/GenBank/DDBJ whole genome shotgun (WGS) entry which is preliminary data.</text>
</comment>
<feature type="domain" description="CN hydrolase" evidence="2">
    <location>
        <begin position="6"/>
        <end position="258"/>
    </location>
</feature>
<dbReference type="GO" id="GO:0033388">
    <property type="term" value="P:putrescine biosynthetic process from arginine"/>
    <property type="evidence" value="ECO:0007669"/>
    <property type="project" value="TreeGrafter"/>
</dbReference>
<dbReference type="PANTHER" id="PTHR43674:SF2">
    <property type="entry name" value="BETA-UREIDOPROPIONASE"/>
    <property type="match status" value="1"/>
</dbReference>
<keyword evidence="4" id="KW-1185">Reference proteome</keyword>
<dbReference type="InterPro" id="IPR003010">
    <property type="entry name" value="C-N_Hydrolase"/>
</dbReference>
<evidence type="ECO:0000259" key="2">
    <source>
        <dbReference type="PROSITE" id="PS50263"/>
    </source>
</evidence>
<reference evidence="3 4" key="1">
    <citation type="submission" date="2019-10" db="EMBL/GenBank/DDBJ databases">
        <authorList>
            <person name="Nie G."/>
            <person name="Ming H."/>
            <person name="Yi B."/>
        </authorList>
    </citation>
    <scope>NUCLEOTIDE SEQUENCE [LARGE SCALE GENOMIC DNA]</scope>
    <source>
        <strain evidence="3 4">CFH 90414</strain>
    </source>
</reference>
<protein>
    <submittedName>
        <fullName evidence="3">Carbon-nitrogen hydrolase family protein</fullName>
    </submittedName>
</protein>
<dbReference type="InterPro" id="IPR050345">
    <property type="entry name" value="Aliph_Amidase/BUP"/>
</dbReference>